<evidence type="ECO:0000256" key="2">
    <source>
        <dbReference type="ARBA" id="ARBA00022679"/>
    </source>
</evidence>
<evidence type="ECO:0000259" key="4">
    <source>
        <dbReference type="Pfam" id="PF00294"/>
    </source>
</evidence>
<dbReference type="InterPro" id="IPR011611">
    <property type="entry name" value="PfkB_dom"/>
</dbReference>
<dbReference type="PANTHER" id="PTHR43320:SF2">
    <property type="entry name" value="2-DEHYDRO-3-DEOXYGLUCONOKINASE_2-DEHYDRO-3-DEOXYGALACTONOKINASE"/>
    <property type="match status" value="1"/>
</dbReference>
<name>A0A1L8TP72_9ENTE</name>
<dbReference type="EMBL" id="JXKQ01000003">
    <property type="protein sequence ID" value="OJG46131.1"/>
    <property type="molecule type" value="Genomic_DNA"/>
</dbReference>
<proteinExistence type="inferred from homology"/>
<feature type="domain" description="Carbohydrate kinase PfkB" evidence="4">
    <location>
        <begin position="1"/>
        <end position="312"/>
    </location>
</feature>
<keyword evidence="2" id="KW-0808">Transferase</keyword>
<evidence type="ECO:0000256" key="1">
    <source>
        <dbReference type="ARBA" id="ARBA00010688"/>
    </source>
</evidence>
<organism evidence="5 6">
    <name type="scientific">Enterococcus hermanniensis</name>
    <dbReference type="NCBI Taxonomy" id="249189"/>
    <lineage>
        <taxon>Bacteria</taxon>
        <taxon>Bacillati</taxon>
        <taxon>Bacillota</taxon>
        <taxon>Bacilli</taxon>
        <taxon>Lactobacillales</taxon>
        <taxon>Enterococcaceae</taxon>
        <taxon>Enterococcus</taxon>
    </lineage>
</organism>
<keyword evidence="6" id="KW-1185">Reference proteome</keyword>
<dbReference type="Proteomes" id="UP000182077">
    <property type="component" value="Unassembled WGS sequence"/>
</dbReference>
<dbReference type="Gene3D" id="3.40.1190.20">
    <property type="match status" value="1"/>
</dbReference>
<dbReference type="CDD" id="cd01166">
    <property type="entry name" value="KdgK"/>
    <property type="match status" value="1"/>
</dbReference>
<dbReference type="SUPFAM" id="SSF53613">
    <property type="entry name" value="Ribokinase-like"/>
    <property type="match status" value="1"/>
</dbReference>
<accession>A0A1L8TP72</accession>
<dbReference type="InterPro" id="IPR029056">
    <property type="entry name" value="Ribokinase-like"/>
</dbReference>
<reference evidence="5 6" key="1">
    <citation type="submission" date="2014-12" db="EMBL/GenBank/DDBJ databases">
        <title>Draft genome sequences of 29 type strains of Enterococci.</title>
        <authorList>
            <person name="Zhong Z."/>
            <person name="Sun Z."/>
            <person name="Liu W."/>
            <person name="Zhang W."/>
            <person name="Zhang H."/>
        </authorList>
    </citation>
    <scope>NUCLEOTIDE SEQUENCE [LARGE SCALE GENOMIC DNA]</scope>
    <source>
        <strain evidence="5 6">DSM 17122</strain>
    </source>
</reference>
<sequence length="334" mass="36733">MAKIVTLGEIMLRLSTTVGTRVARAHSFRAHYGGGEANVAISLANYGHHVSFASKVPENHLGKAAIEHLRRSGVDTQFMLAGGERLGTYYLEMGSGARASQVIYDRKGSSFAEMTALEWDIDQLFKDVAIFHISGITPALSDTWRSMTLDLIKAAKNSGCLISLDINYRQKLWGTNGCKAFLKEVLPLIDICSAGKLDAQYLLEISPYTGSDNEMIYYNEQMHQLYPNIKIFYSTIRTVYSASHNDLVGTFWSNGKYVESRVHTINPIVDRIGGGDAFAGGILHGILTNQEPQQIVDFATAASALEHTVFGDENQFSESEIIAYMASSSGEVLR</sequence>
<dbReference type="InterPro" id="IPR052700">
    <property type="entry name" value="Carb_kinase_PfkB-like"/>
</dbReference>
<comment type="caution">
    <text evidence="5">The sequence shown here is derived from an EMBL/GenBank/DDBJ whole genome shotgun (WGS) entry which is preliminary data.</text>
</comment>
<dbReference type="OrthoDB" id="9813569at2"/>
<dbReference type="STRING" id="249189.RV04_GL001297"/>
<dbReference type="GO" id="GO:0016301">
    <property type="term" value="F:kinase activity"/>
    <property type="evidence" value="ECO:0007669"/>
    <property type="project" value="UniProtKB-KW"/>
</dbReference>
<dbReference type="RefSeq" id="WP_071857233.1">
    <property type="nucleotide sequence ID" value="NZ_JBHSHK010000001.1"/>
</dbReference>
<evidence type="ECO:0000256" key="3">
    <source>
        <dbReference type="ARBA" id="ARBA00022777"/>
    </source>
</evidence>
<protein>
    <submittedName>
        <fullName evidence="5">2-dehydro-3-deoxygluconokinase</fullName>
    </submittedName>
</protein>
<evidence type="ECO:0000313" key="6">
    <source>
        <dbReference type="Proteomes" id="UP000182077"/>
    </source>
</evidence>
<evidence type="ECO:0000313" key="5">
    <source>
        <dbReference type="EMBL" id="OJG46131.1"/>
    </source>
</evidence>
<gene>
    <name evidence="5" type="ORF">RV04_GL001297</name>
</gene>
<dbReference type="PANTHER" id="PTHR43320">
    <property type="entry name" value="SUGAR KINASE"/>
    <property type="match status" value="1"/>
</dbReference>
<dbReference type="Pfam" id="PF00294">
    <property type="entry name" value="PfkB"/>
    <property type="match status" value="1"/>
</dbReference>
<keyword evidence="3 5" id="KW-0418">Kinase</keyword>
<dbReference type="AlphaFoldDB" id="A0A1L8TP72"/>
<comment type="similarity">
    <text evidence="1">Belongs to the carbohydrate kinase PfkB family.</text>
</comment>